<dbReference type="Pfam" id="PF17136">
    <property type="entry name" value="ribosomal_L24"/>
    <property type="match status" value="1"/>
</dbReference>
<dbReference type="GO" id="GO:0005840">
    <property type="term" value="C:ribosome"/>
    <property type="evidence" value="ECO:0007669"/>
    <property type="project" value="UniProtKB-KW"/>
</dbReference>
<evidence type="ECO:0000256" key="2">
    <source>
        <dbReference type="ARBA" id="ARBA00010618"/>
    </source>
</evidence>
<dbReference type="HAMAP" id="MF_01326_B">
    <property type="entry name" value="Ribosomal_uL24_B"/>
    <property type="match status" value="1"/>
</dbReference>
<dbReference type="InterPro" id="IPR057264">
    <property type="entry name" value="Ribosomal_uL24_C"/>
</dbReference>
<evidence type="ECO:0000256" key="9">
    <source>
        <dbReference type="ARBA" id="ARBA00023098"/>
    </source>
</evidence>
<sequence length="365" mass="39817">MGRYRRAFKPMFESNTWKIVKGDKVQITAGRDKGRIGTVKEVLRDRQWPRVVVEGANMVKRHIKATKETPAGSLSLEGPIHYSNVALVDPQTHAPVRVRWRYTDQGERVRQLCGGLASGSILPKPGYTRSRPRLPSNSPLDTPSAAAQEATHRPGDLPSFFDKILPAEAMGRRGIQLGRNTSRGWRGRGFAANAGSGVAGVMAFLQRTVAAVRQGVVARLNLNATPSLTSLRGFAAASYLDKDEVVKRVTDVIKNFDRVDGSKVTESAAFASDLGLDSLDSVELVMALEEEFAIEIPDQEADKITSVAEAVSYISANPMANRPSHEHYMDPDLFAVLDLASDAELDDLHDVLHAPSLLSPVLKTL</sequence>
<dbReference type="Pfam" id="PF00467">
    <property type="entry name" value="KOW"/>
    <property type="match status" value="1"/>
</dbReference>
<comment type="pathway">
    <text evidence="1">Lipid metabolism; fatty acid biosynthesis.</text>
</comment>
<protein>
    <recommendedName>
        <fullName evidence="14">Acyl carrier protein</fullName>
    </recommendedName>
</protein>
<dbReference type="InterPro" id="IPR006162">
    <property type="entry name" value="Ppantetheine_attach_site"/>
</dbReference>
<dbReference type="Proteomes" id="UP000279271">
    <property type="component" value="Unassembled WGS sequence"/>
</dbReference>
<dbReference type="NCBIfam" id="TIGR01079">
    <property type="entry name" value="rplX_bact"/>
    <property type="match status" value="1"/>
</dbReference>
<keyword evidence="10 14" id="KW-0275">Fatty acid biosynthesis</keyword>
<reference evidence="18" key="1">
    <citation type="journal article" date="2018" name="Algal Res.">
        <title>Characterization of plant carbon substrate utilization by Auxenochlorella protothecoides.</title>
        <authorList>
            <person name="Vogler B.W."/>
            <person name="Starkenburg S.R."/>
            <person name="Sudasinghe N."/>
            <person name="Schambach J.Y."/>
            <person name="Rollin J.A."/>
            <person name="Pattathil S."/>
            <person name="Barry A.N."/>
        </authorList>
    </citation>
    <scope>NUCLEOTIDE SEQUENCE [LARGE SCALE GENOMIC DNA]</scope>
    <source>
        <strain evidence="18">UTEX 25</strain>
    </source>
</reference>
<keyword evidence="11" id="KW-0687">Ribonucleoprotein</keyword>
<dbReference type="GO" id="GO:0005739">
    <property type="term" value="C:mitochondrion"/>
    <property type="evidence" value="ECO:0007669"/>
    <property type="project" value="UniProtKB-ARBA"/>
</dbReference>
<evidence type="ECO:0000256" key="13">
    <source>
        <dbReference type="ARBA" id="ARBA00063067"/>
    </source>
</evidence>
<dbReference type="Gene3D" id="2.30.30.30">
    <property type="match status" value="1"/>
</dbReference>
<evidence type="ECO:0000256" key="7">
    <source>
        <dbReference type="ARBA" id="ARBA00022832"/>
    </source>
</evidence>
<dbReference type="InterPro" id="IPR041988">
    <property type="entry name" value="Ribosomal_uL24_KOW"/>
</dbReference>
<keyword evidence="4 14" id="KW-0596">Phosphopantetheine</keyword>
<evidence type="ECO:0000256" key="11">
    <source>
        <dbReference type="ARBA" id="ARBA00023274"/>
    </source>
</evidence>
<dbReference type="InterPro" id="IPR005824">
    <property type="entry name" value="KOW"/>
</dbReference>
<dbReference type="NCBIfam" id="TIGR00517">
    <property type="entry name" value="acyl_carrier"/>
    <property type="match status" value="1"/>
</dbReference>
<dbReference type="GO" id="GO:0003735">
    <property type="term" value="F:structural constituent of ribosome"/>
    <property type="evidence" value="ECO:0007669"/>
    <property type="project" value="InterPro"/>
</dbReference>
<evidence type="ECO:0000256" key="10">
    <source>
        <dbReference type="ARBA" id="ARBA00023160"/>
    </source>
</evidence>
<keyword evidence="7" id="KW-0276">Fatty acid metabolism</keyword>
<dbReference type="InterPro" id="IPR014722">
    <property type="entry name" value="Rib_uL2_dom2"/>
</dbReference>
<keyword evidence="9" id="KW-0443">Lipid metabolism</keyword>
<comment type="caution">
    <text evidence="17">The sequence shown here is derived from an EMBL/GenBank/DDBJ whole genome shotgun (WGS) entry which is preliminary data.</text>
</comment>
<dbReference type="EMBL" id="QOKY01000169">
    <property type="protein sequence ID" value="RMZ55237.1"/>
    <property type="molecule type" value="Genomic_DNA"/>
</dbReference>
<dbReference type="CDD" id="cd06089">
    <property type="entry name" value="KOW_RPL26"/>
    <property type="match status" value="1"/>
</dbReference>
<dbReference type="Pfam" id="PF00550">
    <property type="entry name" value="PP-binding"/>
    <property type="match status" value="1"/>
</dbReference>
<organism evidence="17 18">
    <name type="scientific">Auxenochlorella protothecoides</name>
    <name type="common">Green microalga</name>
    <name type="synonym">Chlorella protothecoides</name>
    <dbReference type="NCBI Taxonomy" id="3075"/>
    <lineage>
        <taxon>Eukaryota</taxon>
        <taxon>Viridiplantae</taxon>
        <taxon>Chlorophyta</taxon>
        <taxon>core chlorophytes</taxon>
        <taxon>Trebouxiophyceae</taxon>
        <taxon>Chlorellales</taxon>
        <taxon>Chlorellaceae</taxon>
        <taxon>Auxenochlorella</taxon>
    </lineage>
</organism>
<dbReference type="SMART" id="SM00739">
    <property type="entry name" value="KOW"/>
    <property type="match status" value="1"/>
</dbReference>
<dbReference type="InterPro" id="IPR036736">
    <property type="entry name" value="ACP-like_sf"/>
</dbReference>
<evidence type="ECO:0000256" key="15">
    <source>
        <dbReference type="SAM" id="MobiDB-lite"/>
    </source>
</evidence>
<evidence type="ECO:0000256" key="3">
    <source>
        <dbReference type="ARBA" id="ARBA00010930"/>
    </source>
</evidence>
<dbReference type="InterPro" id="IPR003256">
    <property type="entry name" value="Ribosomal_uL24"/>
</dbReference>
<comment type="similarity">
    <text evidence="3">Belongs to the acyl carrier protein (ACP) family.</text>
</comment>
<evidence type="ECO:0000256" key="1">
    <source>
        <dbReference type="ARBA" id="ARBA00005194"/>
    </source>
</evidence>
<comment type="subunit">
    <text evidence="13">Complex I is composed of at least 49 different subunits.</text>
</comment>
<keyword evidence="6" id="KW-0597">Phosphoprotein</keyword>
<evidence type="ECO:0000256" key="6">
    <source>
        <dbReference type="ARBA" id="ARBA00022553"/>
    </source>
</evidence>
<evidence type="ECO:0000256" key="4">
    <source>
        <dbReference type="ARBA" id="ARBA00022450"/>
    </source>
</evidence>
<dbReference type="Gene3D" id="1.10.1200.10">
    <property type="entry name" value="ACP-like"/>
    <property type="match status" value="1"/>
</dbReference>
<dbReference type="SUPFAM" id="SSF47336">
    <property type="entry name" value="ACP-like"/>
    <property type="match status" value="1"/>
</dbReference>
<name>A0A3M7KY37_AUXPR</name>
<proteinExistence type="inferred from homology"/>
<keyword evidence="5 14" id="KW-0444">Lipid biosynthesis</keyword>
<dbReference type="InterPro" id="IPR009081">
    <property type="entry name" value="PP-bd_ACP"/>
</dbReference>
<dbReference type="PANTHER" id="PTHR12903">
    <property type="entry name" value="MITOCHONDRIAL RIBOSOMAL PROTEIN L24"/>
    <property type="match status" value="1"/>
</dbReference>
<keyword evidence="8" id="KW-0689">Ribosomal protein</keyword>
<dbReference type="NCBIfam" id="NF002148">
    <property type="entry name" value="PRK00982.1-2"/>
    <property type="match status" value="1"/>
</dbReference>
<evidence type="ECO:0000256" key="5">
    <source>
        <dbReference type="ARBA" id="ARBA00022516"/>
    </source>
</evidence>
<evidence type="ECO:0000259" key="16">
    <source>
        <dbReference type="PROSITE" id="PS50075"/>
    </source>
</evidence>
<gene>
    <name evidence="17" type="ORF">APUTEX25_005515</name>
</gene>
<evidence type="ECO:0000313" key="18">
    <source>
        <dbReference type="Proteomes" id="UP000279271"/>
    </source>
</evidence>
<dbReference type="FunFam" id="1.10.1200.10:FF:000003">
    <property type="entry name" value="Acyl carrier protein"/>
    <property type="match status" value="1"/>
</dbReference>
<dbReference type="GO" id="GO:0006412">
    <property type="term" value="P:translation"/>
    <property type="evidence" value="ECO:0007669"/>
    <property type="project" value="InterPro"/>
</dbReference>
<evidence type="ECO:0000256" key="12">
    <source>
        <dbReference type="ARBA" id="ARBA00057783"/>
    </source>
</evidence>
<dbReference type="GO" id="GO:1990904">
    <property type="term" value="C:ribonucleoprotein complex"/>
    <property type="evidence" value="ECO:0007669"/>
    <property type="project" value="UniProtKB-KW"/>
</dbReference>
<dbReference type="HAMAP" id="MF_01217">
    <property type="entry name" value="Acyl_carrier"/>
    <property type="match status" value="1"/>
</dbReference>
<dbReference type="GO" id="GO:0003723">
    <property type="term" value="F:RNA binding"/>
    <property type="evidence" value="ECO:0007669"/>
    <property type="project" value="InterPro"/>
</dbReference>
<evidence type="ECO:0000256" key="14">
    <source>
        <dbReference type="RuleBase" id="RU000722"/>
    </source>
</evidence>
<comment type="similarity">
    <text evidence="2">Belongs to the universal ribosomal protein uL24 family.</text>
</comment>
<dbReference type="AlphaFoldDB" id="A0A3M7KY37"/>
<feature type="non-terminal residue" evidence="17">
    <location>
        <position position="365"/>
    </location>
</feature>
<evidence type="ECO:0000256" key="8">
    <source>
        <dbReference type="ARBA" id="ARBA00022980"/>
    </source>
</evidence>
<dbReference type="InterPro" id="IPR008991">
    <property type="entry name" value="Translation_prot_SH3-like_sf"/>
</dbReference>
<dbReference type="GO" id="GO:0000036">
    <property type="term" value="F:acyl carrier activity"/>
    <property type="evidence" value="ECO:0007669"/>
    <property type="project" value="UniProtKB-ARBA"/>
</dbReference>
<dbReference type="InterPro" id="IPR003231">
    <property type="entry name" value="ACP"/>
</dbReference>
<feature type="domain" description="Carrier" evidence="16">
    <location>
        <begin position="243"/>
        <end position="318"/>
    </location>
</feature>
<accession>A0A3M7KY37</accession>
<dbReference type="SUPFAM" id="SSF50104">
    <property type="entry name" value="Translation proteins SH3-like domain"/>
    <property type="match status" value="1"/>
</dbReference>
<comment type="function">
    <text evidence="12">Carrier of the growing fatty acid chain in fatty acid biosynthesis. May be involved in the synthesis of short and medium chain fatty acids. Accessory and non-catalytic subunit of the mitochondrial membrane respiratory chain NADH dehydrogenase (Complex I), which functions in the transfer of electrons from NADH to the respiratory chain.</text>
</comment>
<evidence type="ECO:0000313" key="17">
    <source>
        <dbReference type="EMBL" id="RMZ55237.1"/>
    </source>
</evidence>
<feature type="region of interest" description="Disordered" evidence="15">
    <location>
        <begin position="123"/>
        <end position="156"/>
    </location>
</feature>
<dbReference type="PROSITE" id="PS50075">
    <property type="entry name" value="CARRIER"/>
    <property type="match status" value="1"/>
</dbReference>
<dbReference type="PROSITE" id="PS00012">
    <property type="entry name" value="PHOSPHOPANTETHEINE"/>
    <property type="match status" value="1"/>
</dbReference>